<accession>W0F601</accession>
<dbReference type="AlphaFoldDB" id="W0F601"/>
<sequence length="223" mass="25560">MTLSKRLFRFVSGILADRDIYLTRSLTYRKKERLLPLNLDYIRYSTLELCAEEILSRHLDGNIAEVGVFKGDFAKRLNRLFPDKKLYLFDTFEGFNTADIAADRSRGFSAGDQNFSETSIPLVKAKMIHPENCIFKKGFFPDTAKDVEDTFCFVSLDTDLYAPIYEGLQFFYPRLVSGGYIFVHDFNNEQYKGARQAVIQFCNEQQLSYTPLPDSGGTAILTK</sequence>
<gene>
    <name evidence="1" type="ORF">NIASO_20300</name>
</gene>
<dbReference type="eggNOG" id="COG4122">
    <property type="taxonomic scope" value="Bacteria"/>
</dbReference>
<dbReference type="STRING" id="929713.NIASO_20300"/>
<name>W0F601_9BACT</name>
<dbReference type="RefSeq" id="WP_008582654.1">
    <property type="nucleotide sequence ID" value="NZ_CP007035.1"/>
</dbReference>
<keyword evidence="1" id="KW-0489">Methyltransferase</keyword>
<organism evidence="1 2">
    <name type="scientific">Niabella soli DSM 19437</name>
    <dbReference type="NCBI Taxonomy" id="929713"/>
    <lineage>
        <taxon>Bacteria</taxon>
        <taxon>Pseudomonadati</taxon>
        <taxon>Bacteroidota</taxon>
        <taxon>Chitinophagia</taxon>
        <taxon>Chitinophagales</taxon>
        <taxon>Chitinophagaceae</taxon>
        <taxon>Niabella</taxon>
    </lineage>
</organism>
<dbReference type="InterPro" id="IPR008884">
    <property type="entry name" value="TylF_MeTrfase"/>
</dbReference>
<dbReference type="PANTHER" id="PTHR40036">
    <property type="entry name" value="MACROCIN O-METHYLTRANSFERASE"/>
    <property type="match status" value="1"/>
</dbReference>
<dbReference type="Proteomes" id="UP000003586">
    <property type="component" value="Chromosome"/>
</dbReference>
<proteinExistence type="predicted"/>
<reference evidence="1 2" key="1">
    <citation type="submission" date="2013-12" db="EMBL/GenBank/DDBJ databases">
        <authorList>
            <consortium name="DOE Joint Genome Institute"/>
            <person name="Eisen J."/>
            <person name="Huntemann M."/>
            <person name="Han J."/>
            <person name="Chen A."/>
            <person name="Kyrpides N."/>
            <person name="Mavromatis K."/>
            <person name="Markowitz V."/>
            <person name="Palaniappan K."/>
            <person name="Ivanova N."/>
            <person name="Schaumberg A."/>
            <person name="Pati A."/>
            <person name="Liolios K."/>
            <person name="Nordberg H.P."/>
            <person name="Cantor M.N."/>
            <person name="Hua S.X."/>
            <person name="Woyke T."/>
        </authorList>
    </citation>
    <scope>NUCLEOTIDE SEQUENCE [LARGE SCALE GENOMIC DNA]</scope>
    <source>
        <strain evidence="2">DSM 19437</strain>
    </source>
</reference>
<dbReference type="Gene3D" id="3.40.50.150">
    <property type="entry name" value="Vaccinia Virus protein VP39"/>
    <property type="match status" value="1"/>
</dbReference>
<dbReference type="GO" id="GO:0008168">
    <property type="term" value="F:methyltransferase activity"/>
    <property type="evidence" value="ECO:0007669"/>
    <property type="project" value="UniProtKB-KW"/>
</dbReference>
<dbReference type="KEGG" id="nso:NIASO_20300"/>
<dbReference type="GO" id="GO:0032259">
    <property type="term" value="P:methylation"/>
    <property type="evidence" value="ECO:0007669"/>
    <property type="project" value="UniProtKB-KW"/>
</dbReference>
<dbReference type="HOGENOM" id="CLU_070011_1_0_10"/>
<keyword evidence="1" id="KW-0808">Transferase</keyword>
<dbReference type="PANTHER" id="PTHR40036:SF1">
    <property type="entry name" value="MACROCIN O-METHYLTRANSFERASE"/>
    <property type="match status" value="1"/>
</dbReference>
<evidence type="ECO:0000313" key="1">
    <source>
        <dbReference type="EMBL" id="AHF16894.1"/>
    </source>
</evidence>
<dbReference type="EMBL" id="CP007035">
    <property type="protein sequence ID" value="AHF16894.1"/>
    <property type="molecule type" value="Genomic_DNA"/>
</dbReference>
<dbReference type="OrthoDB" id="3826968at2"/>
<dbReference type="SUPFAM" id="SSF53335">
    <property type="entry name" value="S-adenosyl-L-methionine-dependent methyltransferases"/>
    <property type="match status" value="1"/>
</dbReference>
<dbReference type="InterPro" id="IPR029063">
    <property type="entry name" value="SAM-dependent_MTases_sf"/>
</dbReference>
<dbReference type="Pfam" id="PF05711">
    <property type="entry name" value="TylF"/>
    <property type="match status" value="1"/>
</dbReference>
<protein>
    <submittedName>
        <fullName evidence="1">Macrocin-O-methyltransferase TylF</fullName>
    </submittedName>
</protein>
<keyword evidence="2" id="KW-1185">Reference proteome</keyword>
<evidence type="ECO:0000313" key="2">
    <source>
        <dbReference type="Proteomes" id="UP000003586"/>
    </source>
</evidence>